<feature type="compositionally biased region" description="Acidic residues" evidence="1">
    <location>
        <begin position="169"/>
        <end position="179"/>
    </location>
</feature>
<protein>
    <recommendedName>
        <fullName evidence="4">C2H2-type domain-containing protein</fullName>
    </recommendedName>
</protein>
<keyword evidence="3" id="KW-1185">Reference proteome</keyword>
<evidence type="ECO:0000256" key="1">
    <source>
        <dbReference type="SAM" id="MobiDB-lite"/>
    </source>
</evidence>
<feature type="compositionally biased region" description="Polar residues" evidence="1">
    <location>
        <begin position="100"/>
        <end position="115"/>
    </location>
</feature>
<evidence type="ECO:0000313" key="2">
    <source>
        <dbReference type="EMBL" id="KAK6752842.1"/>
    </source>
</evidence>
<dbReference type="Proteomes" id="UP001303046">
    <property type="component" value="Unassembled WGS sequence"/>
</dbReference>
<accession>A0ABR1DQX8</accession>
<proteinExistence type="predicted"/>
<gene>
    <name evidence="2" type="primary">Necator_chrIV.g17238</name>
    <name evidence="2" type="ORF">RB195_003940</name>
</gene>
<feature type="compositionally biased region" description="Low complexity" evidence="1">
    <location>
        <begin position="152"/>
        <end position="168"/>
    </location>
</feature>
<feature type="compositionally biased region" description="Basic and acidic residues" evidence="1">
    <location>
        <begin position="185"/>
        <end position="194"/>
    </location>
</feature>
<sequence length="332" mass="37120">MGGASKDFTTLLATTFHRSASKEAAYAIAVRYYRHSMVLIQVELTNTVQVHDLLSFLLARSYNNFRVSEDNFFAPVATSTSSSFPPPLPNPLTCPPPISQVSLATPRSENDSFPPSLTFERKAPATYNPITSTPRHLEQKPASHQRSLMLATSSRNTSLMSTSTSTDLMADDDTDENDLSIDNPSELHDSVTTERDDEASCLMVKTASEESSIDLQQLRKEITRMRRGNLLGGKIECAVCDEKHGIKCKAEALVKHINRMHAKIHMYRCGRCNFSAPERSSVMTHARKHKVIVDGVFDRPEELLLIDIPLSASDIWTLKELMEVCFGIRWKC</sequence>
<feature type="compositionally biased region" description="Pro residues" evidence="1">
    <location>
        <begin position="84"/>
        <end position="98"/>
    </location>
</feature>
<feature type="region of interest" description="Disordered" evidence="1">
    <location>
        <begin position="79"/>
        <end position="197"/>
    </location>
</feature>
<comment type="caution">
    <text evidence="2">The sequence shown here is derived from an EMBL/GenBank/DDBJ whole genome shotgun (WGS) entry which is preliminary data.</text>
</comment>
<dbReference type="Gene3D" id="3.30.160.60">
    <property type="entry name" value="Classic Zinc Finger"/>
    <property type="match status" value="1"/>
</dbReference>
<evidence type="ECO:0000313" key="3">
    <source>
        <dbReference type="Proteomes" id="UP001303046"/>
    </source>
</evidence>
<reference evidence="2 3" key="1">
    <citation type="submission" date="2023-08" db="EMBL/GenBank/DDBJ databases">
        <title>A Necator americanus chromosomal reference genome.</title>
        <authorList>
            <person name="Ilik V."/>
            <person name="Petrzelkova K.J."/>
            <person name="Pardy F."/>
            <person name="Fuh T."/>
            <person name="Niatou-Singa F.S."/>
            <person name="Gouil Q."/>
            <person name="Baker L."/>
            <person name="Ritchie M.E."/>
            <person name="Jex A.R."/>
            <person name="Gazzola D."/>
            <person name="Li H."/>
            <person name="Toshio Fujiwara R."/>
            <person name="Zhan B."/>
            <person name="Aroian R.V."/>
            <person name="Pafco B."/>
            <person name="Schwarz E.M."/>
        </authorList>
    </citation>
    <scope>NUCLEOTIDE SEQUENCE [LARGE SCALE GENOMIC DNA]</scope>
    <source>
        <strain evidence="2 3">Aroian</strain>
        <tissue evidence="2">Whole animal</tissue>
    </source>
</reference>
<name>A0ABR1DQX8_NECAM</name>
<dbReference type="EMBL" id="JAVFWL010000004">
    <property type="protein sequence ID" value="KAK6752842.1"/>
    <property type="molecule type" value="Genomic_DNA"/>
</dbReference>
<evidence type="ECO:0008006" key="4">
    <source>
        <dbReference type="Google" id="ProtNLM"/>
    </source>
</evidence>
<organism evidence="2 3">
    <name type="scientific">Necator americanus</name>
    <name type="common">Human hookworm</name>
    <dbReference type="NCBI Taxonomy" id="51031"/>
    <lineage>
        <taxon>Eukaryota</taxon>
        <taxon>Metazoa</taxon>
        <taxon>Ecdysozoa</taxon>
        <taxon>Nematoda</taxon>
        <taxon>Chromadorea</taxon>
        <taxon>Rhabditida</taxon>
        <taxon>Rhabditina</taxon>
        <taxon>Rhabditomorpha</taxon>
        <taxon>Strongyloidea</taxon>
        <taxon>Ancylostomatidae</taxon>
        <taxon>Bunostominae</taxon>
        <taxon>Necator</taxon>
    </lineage>
</organism>